<feature type="DNA-binding region" description="OmpR/PhoB-type" evidence="7">
    <location>
        <begin position="139"/>
        <end position="244"/>
    </location>
</feature>
<dbReference type="InterPro" id="IPR036388">
    <property type="entry name" value="WH-like_DNA-bd_sf"/>
</dbReference>
<feature type="domain" description="Response regulatory" evidence="8">
    <location>
        <begin position="10"/>
        <end position="124"/>
    </location>
</feature>
<dbReference type="PROSITE" id="PS50110">
    <property type="entry name" value="RESPONSE_REGULATORY"/>
    <property type="match status" value="1"/>
</dbReference>
<evidence type="ECO:0000256" key="6">
    <source>
        <dbReference type="PROSITE-ProRule" id="PRU00169"/>
    </source>
</evidence>
<dbReference type="Gene3D" id="3.40.50.2300">
    <property type="match status" value="1"/>
</dbReference>
<dbReference type="SUPFAM" id="SSF46894">
    <property type="entry name" value="C-terminal effector domain of the bipartite response regulators"/>
    <property type="match status" value="1"/>
</dbReference>
<accession>A0ABW6ZN60</accession>
<dbReference type="PROSITE" id="PS51755">
    <property type="entry name" value="OMPR_PHOB"/>
    <property type="match status" value="1"/>
</dbReference>
<reference evidence="10 11" key="1">
    <citation type="submission" date="2024-02" db="EMBL/GenBank/DDBJ databases">
        <title>Expansion and revision of Xanthobacter and proposal of Roseixanthobacter gen. nov.</title>
        <authorList>
            <person name="Soltysiak M.P.M."/>
            <person name="Jalihal A."/>
            <person name="Ory A."/>
            <person name="Chrisophersen C."/>
            <person name="Lee A.D."/>
            <person name="Boulton J."/>
            <person name="Springer M."/>
        </authorList>
    </citation>
    <scope>NUCLEOTIDE SEQUENCE [LARGE SCALE GENOMIC DNA]</scope>
    <source>
        <strain evidence="10 11">CB5</strain>
    </source>
</reference>
<protein>
    <submittedName>
        <fullName evidence="10">Response regulator transcription factor</fullName>
    </submittedName>
</protein>
<dbReference type="Proteomes" id="UP001604043">
    <property type="component" value="Unassembled WGS sequence"/>
</dbReference>
<evidence type="ECO:0000256" key="4">
    <source>
        <dbReference type="ARBA" id="ARBA00023125"/>
    </source>
</evidence>
<dbReference type="InterPro" id="IPR039420">
    <property type="entry name" value="WalR-like"/>
</dbReference>
<comment type="caution">
    <text evidence="10">The sequence shown here is derived from an EMBL/GenBank/DDBJ whole genome shotgun (WGS) entry which is preliminary data.</text>
</comment>
<dbReference type="PANTHER" id="PTHR48111">
    <property type="entry name" value="REGULATOR OF RPOS"/>
    <property type="match status" value="1"/>
</dbReference>
<keyword evidence="3" id="KW-0805">Transcription regulation</keyword>
<dbReference type="InterPro" id="IPR016032">
    <property type="entry name" value="Sig_transdc_resp-reg_C-effctor"/>
</dbReference>
<evidence type="ECO:0000256" key="2">
    <source>
        <dbReference type="ARBA" id="ARBA00023012"/>
    </source>
</evidence>
<evidence type="ECO:0000256" key="5">
    <source>
        <dbReference type="ARBA" id="ARBA00023163"/>
    </source>
</evidence>
<keyword evidence="4 7" id="KW-0238">DNA-binding</keyword>
<dbReference type="EMBL" id="JBAFUR010000006">
    <property type="protein sequence ID" value="MFG1254406.1"/>
    <property type="molecule type" value="Genomic_DNA"/>
</dbReference>
<dbReference type="Gene3D" id="6.10.250.690">
    <property type="match status" value="1"/>
</dbReference>
<dbReference type="SUPFAM" id="SSF52172">
    <property type="entry name" value="CheY-like"/>
    <property type="match status" value="1"/>
</dbReference>
<dbReference type="InterPro" id="IPR001789">
    <property type="entry name" value="Sig_transdc_resp-reg_receiver"/>
</dbReference>
<name>A0ABW6ZN60_9HYPH</name>
<dbReference type="SMART" id="SM00862">
    <property type="entry name" value="Trans_reg_C"/>
    <property type="match status" value="1"/>
</dbReference>
<evidence type="ECO:0000259" key="9">
    <source>
        <dbReference type="PROSITE" id="PS51755"/>
    </source>
</evidence>
<dbReference type="InterPro" id="IPR011006">
    <property type="entry name" value="CheY-like_superfamily"/>
</dbReference>
<dbReference type="Pfam" id="PF00072">
    <property type="entry name" value="Response_reg"/>
    <property type="match status" value="1"/>
</dbReference>
<evidence type="ECO:0000256" key="7">
    <source>
        <dbReference type="PROSITE-ProRule" id="PRU01091"/>
    </source>
</evidence>
<evidence type="ECO:0000259" key="8">
    <source>
        <dbReference type="PROSITE" id="PS50110"/>
    </source>
</evidence>
<dbReference type="Pfam" id="PF00486">
    <property type="entry name" value="Trans_reg_C"/>
    <property type="match status" value="1"/>
</dbReference>
<keyword evidence="5" id="KW-0804">Transcription</keyword>
<dbReference type="PANTHER" id="PTHR48111:SF4">
    <property type="entry name" value="DNA-BINDING DUAL TRANSCRIPTIONAL REGULATOR OMPR"/>
    <property type="match status" value="1"/>
</dbReference>
<dbReference type="RefSeq" id="WP_197022934.1">
    <property type="nucleotide sequence ID" value="NZ_JBAFUR010000006.1"/>
</dbReference>
<feature type="modified residue" description="4-aspartylphosphate" evidence="6">
    <location>
        <position position="59"/>
    </location>
</feature>
<dbReference type="SMART" id="SM00448">
    <property type="entry name" value="REC"/>
    <property type="match status" value="1"/>
</dbReference>
<evidence type="ECO:0000313" key="11">
    <source>
        <dbReference type="Proteomes" id="UP001604043"/>
    </source>
</evidence>
<proteinExistence type="predicted"/>
<keyword evidence="1 6" id="KW-0597">Phosphoprotein</keyword>
<evidence type="ECO:0000313" key="10">
    <source>
        <dbReference type="EMBL" id="MFG1254406.1"/>
    </source>
</evidence>
<dbReference type="CDD" id="cd00383">
    <property type="entry name" value="trans_reg_C"/>
    <property type="match status" value="1"/>
</dbReference>
<keyword evidence="11" id="KW-1185">Reference proteome</keyword>
<evidence type="ECO:0000256" key="3">
    <source>
        <dbReference type="ARBA" id="ARBA00023015"/>
    </source>
</evidence>
<dbReference type="InterPro" id="IPR001867">
    <property type="entry name" value="OmpR/PhoB-type_DNA-bd"/>
</dbReference>
<gene>
    <name evidence="10" type="ORF">V5F30_19490</name>
</gene>
<keyword evidence="2" id="KW-0902">Two-component regulatory system</keyword>
<feature type="domain" description="OmpR/PhoB-type" evidence="9">
    <location>
        <begin position="139"/>
        <end position="244"/>
    </location>
</feature>
<evidence type="ECO:0000256" key="1">
    <source>
        <dbReference type="ARBA" id="ARBA00022553"/>
    </source>
</evidence>
<organism evidence="10 11">
    <name type="scientific">Xanthobacter aminoxidans</name>
    <dbReference type="NCBI Taxonomy" id="186280"/>
    <lineage>
        <taxon>Bacteria</taxon>
        <taxon>Pseudomonadati</taxon>
        <taxon>Pseudomonadota</taxon>
        <taxon>Alphaproteobacteria</taxon>
        <taxon>Hyphomicrobiales</taxon>
        <taxon>Xanthobacteraceae</taxon>
        <taxon>Xanthobacter</taxon>
    </lineage>
</organism>
<dbReference type="Gene3D" id="1.10.10.10">
    <property type="entry name" value="Winged helix-like DNA-binding domain superfamily/Winged helix DNA-binding domain"/>
    <property type="match status" value="1"/>
</dbReference>
<sequence>MMNEAARSPKILMVDDDRRMCGFVTKFLAREGFCADFALDGSAMRDALAATRFDLIILDLTFPRGEDGLSLARAVRAGWDMPLLVLSAKCETVDKIVCLELGADDYVTKPFEPRELLARVRALLRRANGAIRTTPLSPAPAVSAGHHLAFGVFRLDLDRRELTRQDGTRVALTSHEFRLLAALAERPGRVLTRDQMLDLVANRQWAPFDRSIDVLVGKLRRKLEDGGGGEIIKTVRGEGYVFTPPAPH</sequence>